<dbReference type="Pfam" id="PF00395">
    <property type="entry name" value="SLH"/>
    <property type="match status" value="1"/>
</dbReference>
<keyword evidence="1" id="KW-0732">Signal</keyword>
<feature type="domain" description="SLH" evidence="2">
    <location>
        <begin position="37"/>
        <end position="100"/>
    </location>
</feature>
<feature type="signal peptide" evidence="1">
    <location>
        <begin position="1"/>
        <end position="24"/>
    </location>
</feature>
<evidence type="ECO:0000256" key="1">
    <source>
        <dbReference type="SAM" id="SignalP"/>
    </source>
</evidence>
<keyword evidence="4" id="KW-1185">Reference proteome</keyword>
<feature type="chain" id="PRO_5045624763" description="SLH domain-containing protein" evidence="1">
    <location>
        <begin position="25"/>
        <end position="484"/>
    </location>
</feature>
<dbReference type="PANTHER" id="PTHR43308">
    <property type="entry name" value="OUTER MEMBRANE PROTEIN ALPHA-RELATED"/>
    <property type="match status" value="1"/>
</dbReference>
<evidence type="ECO:0000259" key="2">
    <source>
        <dbReference type="PROSITE" id="PS51272"/>
    </source>
</evidence>
<evidence type="ECO:0000313" key="3">
    <source>
        <dbReference type="EMBL" id="XFO64425.1"/>
    </source>
</evidence>
<sequence>MKKIRKIKKWMAIIPLALMSVTMAGLPICDNQVYAAASSSFSDVPAGNWAYDAVNKLAKEGLIDGYGDKSFKGDKTMSRYEFAFIVAKAMDKFEAADETNKQLIDKLSAEFAGELNRLGARVAKVEAKTNTWVSGETRLRYLGNNPKAGGTKLHGSDRFDYRQRIKFQGTINEDVSWIARVQAQGKAGNYNTTDGSTAAFDMFAITAKNVLGLDKVRIGRFPYDDFSYGLFSKAIGVDGVRIDKNLGTVLFTGSVNDIKTNTNQGTGTGDSGDANTLTTAQFSGKASDNLGWKAGYYWSDVPGTSTTTGKGTLNTNIGSFTQSNGWVAGVDAKLGDYLLIGEYISTSLKGAQSLPTSPKGWVVELTSATKQPHVFFSGKYLVDYKKKGDFGWSVSYRSLDAGAVPSGVGGFDVQAVSYATDPYSTFSKGTENIKGLFVAFQSTISKNVVWTIEGQDLKIKNKNLTGLASDDLGKTYMTKLEFFY</sequence>
<proteinExistence type="predicted"/>
<dbReference type="PROSITE" id="PS51272">
    <property type="entry name" value="SLH"/>
    <property type="match status" value="1"/>
</dbReference>
<gene>
    <name evidence="3" type="ORF">SPSIL_005270</name>
</gene>
<dbReference type="InterPro" id="IPR001119">
    <property type="entry name" value="SLH_dom"/>
</dbReference>
<dbReference type="EMBL" id="CP155573">
    <property type="protein sequence ID" value="XFO64425.1"/>
    <property type="molecule type" value="Genomic_DNA"/>
</dbReference>
<accession>A0ABZ3IFM0</accession>
<evidence type="ECO:0000313" key="4">
    <source>
        <dbReference type="Proteomes" id="UP000216752"/>
    </source>
</evidence>
<protein>
    <recommendedName>
        <fullName evidence="2">SLH domain-containing protein</fullName>
    </recommendedName>
</protein>
<organism evidence="3 4">
    <name type="scientific">Sporomusa silvacetica DSM 10669</name>
    <dbReference type="NCBI Taxonomy" id="1123289"/>
    <lineage>
        <taxon>Bacteria</taxon>
        <taxon>Bacillati</taxon>
        <taxon>Bacillota</taxon>
        <taxon>Negativicutes</taxon>
        <taxon>Selenomonadales</taxon>
        <taxon>Sporomusaceae</taxon>
        <taxon>Sporomusa</taxon>
    </lineage>
</organism>
<dbReference type="RefSeq" id="WP_094605815.1">
    <property type="nucleotide sequence ID" value="NZ_CP155573.1"/>
</dbReference>
<reference evidence="3" key="1">
    <citation type="submission" date="2024-05" db="EMBL/GenBank/DDBJ databases">
        <title>Isolation and characterization of Sporomusa carbonis sp. nov., a carboxydotrophic hydrogenogen in the genus of Sporomusa isolated from a charcoal burning pile.</title>
        <authorList>
            <person name="Boeer T."/>
            <person name="Rosenbaum F."/>
            <person name="Eysell L."/>
            <person name="Mueller V."/>
            <person name="Daniel R."/>
            <person name="Poehlein A."/>
        </authorList>
    </citation>
    <scope>NUCLEOTIDE SEQUENCE [LARGE SCALE GENOMIC DNA]</scope>
    <source>
        <strain evidence="3">DSM 10669</strain>
    </source>
</reference>
<dbReference type="InterPro" id="IPR051465">
    <property type="entry name" value="Cell_Envelope_Struct_Comp"/>
</dbReference>
<dbReference type="Proteomes" id="UP000216752">
    <property type="component" value="Chromosome"/>
</dbReference>
<dbReference type="PANTHER" id="PTHR43308:SF1">
    <property type="entry name" value="OUTER MEMBRANE PROTEIN ALPHA"/>
    <property type="match status" value="1"/>
</dbReference>
<name>A0ABZ3IFM0_9FIRM</name>